<name>N6YYI7_9RHOO</name>
<dbReference type="InterPro" id="IPR041049">
    <property type="entry name" value="DUF5615"/>
</dbReference>
<reference evidence="2 3" key="1">
    <citation type="submission" date="2012-09" db="EMBL/GenBank/DDBJ databases">
        <title>Draft Genome Sequences of 6 Strains from Genus Thauera.</title>
        <authorList>
            <person name="Liu B."/>
            <person name="Shapleigh J.P."/>
            <person name="Frostegard A.H."/>
        </authorList>
    </citation>
    <scope>NUCLEOTIDE SEQUENCE [LARGE SCALE GENOMIC DNA]</scope>
    <source>
        <strain evidence="2 3">B4P</strain>
    </source>
</reference>
<proteinExistence type="predicted"/>
<dbReference type="RefSeq" id="WP_004364737.1">
    <property type="nucleotide sequence ID" value="NZ_AMXF01000090.1"/>
</dbReference>
<keyword evidence="3" id="KW-1185">Reference proteome</keyword>
<organism evidence="2 3">
    <name type="scientific">Thauera phenylacetica B4P</name>
    <dbReference type="NCBI Taxonomy" id="1234382"/>
    <lineage>
        <taxon>Bacteria</taxon>
        <taxon>Pseudomonadati</taxon>
        <taxon>Pseudomonadota</taxon>
        <taxon>Betaproteobacteria</taxon>
        <taxon>Rhodocyclales</taxon>
        <taxon>Zoogloeaceae</taxon>
        <taxon>Thauera</taxon>
    </lineage>
</organism>
<accession>N6YYI7</accession>
<sequence length="110" mass="12073">MKLLLDQNISRRLLGDLEAGFPGASHVQLLGRESATDLELWQLATEQGFAIVTKDVDFLEIQLLRGYPPKIVWLNCGNVSNAELRTRLLANVDAILEALADGDTGVVEID</sequence>
<comment type="caution">
    <text evidence="2">The sequence shown here is derived from an EMBL/GenBank/DDBJ whole genome shotgun (WGS) entry which is preliminary data.</text>
</comment>
<evidence type="ECO:0000313" key="2">
    <source>
        <dbReference type="EMBL" id="ENO96670.1"/>
    </source>
</evidence>
<dbReference type="OrthoDB" id="334367at2"/>
<protein>
    <recommendedName>
        <fullName evidence="1">DUF5615 domain-containing protein</fullName>
    </recommendedName>
</protein>
<dbReference type="Pfam" id="PF18480">
    <property type="entry name" value="DUF5615"/>
    <property type="match status" value="1"/>
</dbReference>
<evidence type="ECO:0000259" key="1">
    <source>
        <dbReference type="Pfam" id="PF18480"/>
    </source>
</evidence>
<evidence type="ECO:0000313" key="3">
    <source>
        <dbReference type="Proteomes" id="UP000013047"/>
    </source>
</evidence>
<dbReference type="EMBL" id="AMXF01000090">
    <property type="protein sequence ID" value="ENO96670.1"/>
    <property type="molecule type" value="Genomic_DNA"/>
</dbReference>
<dbReference type="AlphaFoldDB" id="N6YYI7"/>
<feature type="domain" description="DUF5615" evidence="1">
    <location>
        <begin position="1"/>
        <end position="109"/>
    </location>
</feature>
<gene>
    <name evidence="2" type="ORF">C667_12748</name>
</gene>
<dbReference type="Proteomes" id="UP000013047">
    <property type="component" value="Unassembled WGS sequence"/>
</dbReference>